<comment type="similarity">
    <text evidence="1">Belongs to the Cu-Zn superoxide dismutase family.</text>
</comment>
<dbReference type="InterPro" id="IPR024134">
    <property type="entry name" value="SOD_Cu/Zn_/chaperone"/>
</dbReference>
<feature type="signal peptide" evidence="3">
    <location>
        <begin position="1"/>
        <end position="23"/>
    </location>
</feature>
<name>A0A1M4YAK6_9BACT</name>
<gene>
    <name evidence="5" type="ORF">SAMN05443144_10513</name>
</gene>
<dbReference type="PRINTS" id="PR00068">
    <property type="entry name" value="CUZNDISMTASE"/>
</dbReference>
<feature type="compositionally biased region" description="Low complexity" evidence="2">
    <location>
        <begin position="24"/>
        <end position="42"/>
    </location>
</feature>
<protein>
    <submittedName>
        <fullName evidence="5">Superoxide dismutase, Cu-Zn family</fullName>
    </submittedName>
</protein>
<accession>A0A1M4YAK6</accession>
<dbReference type="PANTHER" id="PTHR10003">
    <property type="entry name" value="SUPEROXIDE DISMUTASE CU-ZN -RELATED"/>
    <property type="match status" value="1"/>
</dbReference>
<evidence type="ECO:0000259" key="4">
    <source>
        <dbReference type="Pfam" id="PF00080"/>
    </source>
</evidence>
<dbReference type="RefSeq" id="WP_244545649.1">
    <property type="nucleotide sequence ID" value="NZ_FQUS01000005.1"/>
</dbReference>
<feature type="domain" description="Superoxide dismutase copper/zinc binding" evidence="4">
    <location>
        <begin position="67"/>
        <end position="194"/>
    </location>
</feature>
<sequence length="200" mass="20671">MTLFKNISISLCAMLLAVGCAQQDTPEQEPQSEPQMQQEAEQTMSGAATDYSKAVAVIHPTEGNEASGTVTFTATGDGVQVQAEIEGIEEGKHGFHIHQYGDCTAPDGTSAGGHYNPEGTEHAGPDADTRHVGDMGNIEADAEGVATKDYVDSKITLNGPNSIIGHGIIIHAGEDDLESQPTGAAGPRLGCGVIGIANTE</sequence>
<feature type="chain" id="PRO_5012206105" evidence="3">
    <location>
        <begin position="24"/>
        <end position="200"/>
    </location>
</feature>
<proteinExistence type="inferred from homology"/>
<dbReference type="InterPro" id="IPR018152">
    <property type="entry name" value="SOD_Cu/Zn_BS"/>
</dbReference>
<dbReference type="InterPro" id="IPR036423">
    <property type="entry name" value="SOD-like_Cu/Zn_dom_sf"/>
</dbReference>
<dbReference type="Pfam" id="PF00080">
    <property type="entry name" value="Sod_Cu"/>
    <property type="match status" value="1"/>
</dbReference>
<dbReference type="STRING" id="1194090.SAMN05443144_10513"/>
<evidence type="ECO:0000256" key="3">
    <source>
        <dbReference type="SAM" id="SignalP"/>
    </source>
</evidence>
<dbReference type="CDD" id="cd00305">
    <property type="entry name" value="Cu-Zn_Superoxide_Dismutase"/>
    <property type="match status" value="1"/>
</dbReference>
<evidence type="ECO:0000313" key="5">
    <source>
        <dbReference type="EMBL" id="SHF02658.1"/>
    </source>
</evidence>
<dbReference type="EMBL" id="FQUS01000005">
    <property type="protein sequence ID" value="SHF02658.1"/>
    <property type="molecule type" value="Genomic_DNA"/>
</dbReference>
<dbReference type="Gene3D" id="2.60.40.200">
    <property type="entry name" value="Superoxide dismutase, copper/zinc binding domain"/>
    <property type="match status" value="1"/>
</dbReference>
<dbReference type="GO" id="GO:0006801">
    <property type="term" value="P:superoxide metabolic process"/>
    <property type="evidence" value="ECO:0007669"/>
    <property type="project" value="InterPro"/>
</dbReference>
<keyword evidence="3" id="KW-0732">Signal</keyword>
<evidence type="ECO:0000313" key="6">
    <source>
        <dbReference type="Proteomes" id="UP000184041"/>
    </source>
</evidence>
<dbReference type="SUPFAM" id="SSF49329">
    <property type="entry name" value="Cu,Zn superoxide dismutase-like"/>
    <property type="match status" value="1"/>
</dbReference>
<dbReference type="GO" id="GO:0005507">
    <property type="term" value="F:copper ion binding"/>
    <property type="evidence" value="ECO:0007669"/>
    <property type="project" value="InterPro"/>
</dbReference>
<evidence type="ECO:0000256" key="2">
    <source>
        <dbReference type="SAM" id="MobiDB-lite"/>
    </source>
</evidence>
<dbReference type="InterPro" id="IPR001424">
    <property type="entry name" value="SOD_Cu_Zn_dom"/>
</dbReference>
<dbReference type="AlphaFoldDB" id="A0A1M4YAK6"/>
<evidence type="ECO:0000256" key="1">
    <source>
        <dbReference type="ARBA" id="ARBA00010457"/>
    </source>
</evidence>
<keyword evidence="6" id="KW-1185">Reference proteome</keyword>
<organism evidence="5 6">
    <name type="scientific">Fodinibius roseus</name>
    <dbReference type="NCBI Taxonomy" id="1194090"/>
    <lineage>
        <taxon>Bacteria</taxon>
        <taxon>Pseudomonadati</taxon>
        <taxon>Balneolota</taxon>
        <taxon>Balneolia</taxon>
        <taxon>Balneolales</taxon>
        <taxon>Balneolaceae</taxon>
        <taxon>Fodinibius</taxon>
    </lineage>
</organism>
<feature type="region of interest" description="Disordered" evidence="2">
    <location>
        <begin position="24"/>
        <end position="47"/>
    </location>
</feature>
<dbReference type="PROSITE" id="PS00087">
    <property type="entry name" value="SOD_CU_ZN_1"/>
    <property type="match status" value="1"/>
</dbReference>
<dbReference type="Proteomes" id="UP000184041">
    <property type="component" value="Unassembled WGS sequence"/>
</dbReference>
<dbReference type="PROSITE" id="PS51257">
    <property type="entry name" value="PROKAR_LIPOPROTEIN"/>
    <property type="match status" value="1"/>
</dbReference>
<reference evidence="5 6" key="1">
    <citation type="submission" date="2016-11" db="EMBL/GenBank/DDBJ databases">
        <authorList>
            <person name="Jaros S."/>
            <person name="Januszkiewicz K."/>
            <person name="Wedrychowicz H."/>
        </authorList>
    </citation>
    <scope>NUCLEOTIDE SEQUENCE [LARGE SCALE GENOMIC DNA]</scope>
    <source>
        <strain evidence="5 6">DSM 21986</strain>
    </source>
</reference>